<sequence length="92" mass="9940">MIAANSPLKYASPGPTLHPNPAGIRSRFPCFGLGSRSSELSKPWVGRSRTKMEFLQRVTGGWSRILGIDYPAFVNGAVGEEDNDATAVPEHL</sequence>
<proteinExistence type="predicted"/>
<feature type="non-terminal residue" evidence="2">
    <location>
        <position position="92"/>
    </location>
</feature>
<evidence type="ECO:0000313" key="3">
    <source>
        <dbReference type="Proteomes" id="UP001187192"/>
    </source>
</evidence>
<organism evidence="2 3">
    <name type="scientific">Ficus carica</name>
    <name type="common">Common fig</name>
    <dbReference type="NCBI Taxonomy" id="3494"/>
    <lineage>
        <taxon>Eukaryota</taxon>
        <taxon>Viridiplantae</taxon>
        <taxon>Streptophyta</taxon>
        <taxon>Embryophyta</taxon>
        <taxon>Tracheophyta</taxon>
        <taxon>Spermatophyta</taxon>
        <taxon>Magnoliopsida</taxon>
        <taxon>eudicotyledons</taxon>
        <taxon>Gunneridae</taxon>
        <taxon>Pentapetalae</taxon>
        <taxon>rosids</taxon>
        <taxon>fabids</taxon>
        <taxon>Rosales</taxon>
        <taxon>Moraceae</taxon>
        <taxon>Ficeae</taxon>
        <taxon>Ficus</taxon>
    </lineage>
</organism>
<dbReference type="EMBL" id="BTGU01000040">
    <property type="protein sequence ID" value="GMN52153.1"/>
    <property type="molecule type" value="Genomic_DNA"/>
</dbReference>
<comment type="caution">
    <text evidence="2">The sequence shown here is derived from an EMBL/GenBank/DDBJ whole genome shotgun (WGS) entry which is preliminary data.</text>
</comment>
<evidence type="ECO:0000313" key="2">
    <source>
        <dbReference type="EMBL" id="GMN52153.1"/>
    </source>
</evidence>
<feature type="region of interest" description="Disordered" evidence="1">
    <location>
        <begin position="1"/>
        <end position="21"/>
    </location>
</feature>
<protein>
    <submittedName>
        <fullName evidence="2">Uncharacterized protein</fullName>
    </submittedName>
</protein>
<keyword evidence="3" id="KW-1185">Reference proteome</keyword>
<name>A0AA88ASE9_FICCA</name>
<gene>
    <name evidence="2" type="ORF">TIFTF001_021305</name>
</gene>
<dbReference type="AlphaFoldDB" id="A0AA88ASE9"/>
<evidence type="ECO:0000256" key="1">
    <source>
        <dbReference type="SAM" id="MobiDB-lite"/>
    </source>
</evidence>
<accession>A0AA88ASE9</accession>
<reference evidence="2" key="1">
    <citation type="submission" date="2023-07" db="EMBL/GenBank/DDBJ databases">
        <title>draft genome sequence of fig (Ficus carica).</title>
        <authorList>
            <person name="Takahashi T."/>
            <person name="Nishimura K."/>
        </authorList>
    </citation>
    <scope>NUCLEOTIDE SEQUENCE</scope>
</reference>
<dbReference type="Proteomes" id="UP001187192">
    <property type="component" value="Unassembled WGS sequence"/>
</dbReference>